<dbReference type="Gene3D" id="3.30.1120.80">
    <property type="match status" value="1"/>
</dbReference>
<evidence type="ECO:0000259" key="8">
    <source>
        <dbReference type="Pfam" id="PF00884"/>
    </source>
</evidence>
<accession>A0ABX1QHM5</accession>
<dbReference type="Pfam" id="PF00884">
    <property type="entry name" value="Sulfatase"/>
    <property type="match status" value="1"/>
</dbReference>
<keyword evidence="2" id="KW-1003">Cell membrane</keyword>
<evidence type="ECO:0000256" key="3">
    <source>
        <dbReference type="ARBA" id="ARBA00022692"/>
    </source>
</evidence>
<evidence type="ECO:0000256" key="7">
    <source>
        <dbReference type="SAM" id="Phobius"/>
    </source>
</evidence>
<feature type="transmembrane region" description="Helical" evidence="7">
    <location>
        <begin position="179"/>
        <end position="196"/>
    </location>
</feature>
<feature type="transmembrane region" description="Helical" evidence="7">
    <location>
        <begin position="87"/>
        <end position="111"/>
    </location>
</feature>
<feature type="transmembrane region" description="Helical" evidence="7">
    <location>
        <begin position="53"/>
        <end position="75"/>
    </location>
</feature>
<name>A0ABX1QHM5_9PROT</name>
<gene>
    <name evidence="9" type="ORF">GV368_00700</name>
</gene>
<comment type="subcellular location">
    <subcellularLocation>
        <location evidence="1">Cell membrane</location>
        <topology evidence="1">Multi-pass membrane protein</topology>
    </subcellularLocation>
</comment>
<evidence type="ECO:0000313" key="10">
    <source>
        <dbReference type="Proteomes" id="UP000669605"/>
    </source>
</evidence>
<keyword evidence="4 7" id="KW-1133">Transmembrane helix</keyword>
<keyword evidence="10" id="KW-1185">Reference proteome</keyword>
<dbReference type="InterPro" id="IPR000917">
    <property type="entry name" value="Sulfatase_N"/>
</dbReference>
<feature type="transmembrane region" description="Helical" evidence="7">
    <location>
        <begin position="140"/>
        <end position="159"/>
    </location>
</feature>
<evidence type="ECO:0000256" key="1">
    <source>
        <dbReference type="ARBA" id="ARBA00004651"/>
    </source>
</evidence>
<organism evidence="9 10">
    <name type="scientific">Tepidiphilus baoligensis</name>
    <dbReference type="NCBI Taxonomy" id="2698687"/>
    <lineage>
        <taxon>Bacteria</taxon>
        <taxon>Pseudomonadati</taxon>
        <taxon>Pseudomonadota</taxon>
        <taxon>Hydrogenophilia</taxon>
        <taxon>Hydrogenophilales</taxon>
        <taxon>Hydrogenophilaceae</taxon>
        <taxon>Tepidiphilus</taxon>
    </lineage>
</organism>
<protein>
    <submittedName>
        <fullName evidence="9">Sulfatase-like hydrolase/transferase</fullName>
    </submittedName>
</protein>
<proteinExistence type="predicted"/>
<keyword evidence="5 7" id="KW-0472">Membrane</keyword>
<dbReference type="RefSeq" id="WP_142803663.1">
    <property type="nucleotide sequence ID" value="NZ_JAAAUB010000001.1"/>
</dbReference>
<feature type="region of interest" description="Disordered" evidence="6">
    <location>
        <begin position="648"/>
        <end position="701"/>
    </location>
</feature>
<dbReference type="CDD" id="cd16015">
    <property type="entry name" value="LTA_synthase"/>
    <property type="match status" value="1"/>
</dbReference>
<sequence length="701" mass="78084">MPLLRHAQARFLSLILLAWLLVFFLTRTGLLLVHPNEAVHAPLDLVRLYGIGLAYDFAFLVYAALPLAFYLFVLCPNRLWRTRAHRAFLYALTALSLFAMLFVATAEYFFWDEFGARFNFIAVDYLIYTTEVIDNIRESYPVGALITGLAVLALALTFALRRVIAGALDAPPLPLKPGLAAFAGLIALAALDAAFVDQDFPMGQEQNTYRRELSGNGPYQFFAAFRNNEIDYRRFYATLPEADTGPVLRQELAEPNATFLSQDPLDPRRRIVNGGPELRRNIILVTVESLSAKFLGSNGDPRGLTPNLDALRRESLYFNNFYATGTRTDRGLEAVTLSVPPTPGRSIVKRIGRESGYASLGQQLVAKGYDAVFVYGGRGYFDNMNAFFSGNGYRIVDQSSVPESEIHFKNAWGMADEDLYAQAMKVADQDHAAGKPFFLHLMTTSNHRPYTYPDGRIDIPSGKGRDGAVKYTDYAIGKFLREARDKPWFKDTIFVFLADHTAGSAGHEDLPVANYHIPLFIYAPGFITPREVSALASQIDLAPTLLGLLHMDYVSTFYGRDVLRDETRPGRALIGNYQHLGLFDGKDLAILSPRKKIRLREHAAADAEHERPAMSEDPLVRRAIAYYEDASHAFRNGLLAWRTQEHELAETPSGQATPTSSASTNRHGRVQSKAPEARETRPLEWMGEPQGTGARPLTAAQ</sequence>
<reference evidence="9 10" key="1">
    <citation type="journal article" date="2020" name="Curr. Microbiol.">
        <title>Tepidiphilus baoligensis sp. nov., a Novel Bacterium of the Family Hydrogenophilaceae Isolated from an Oil Reservoir.</title>
        <authorList>
            <person name="Zhang X."/>
            <person name="Wang G."/>
            <person name="Ma X."/>
            <person name="Yu J."/>
            <person name="You J."/>
            <person name="Xue Y."/>
            <person name="Ma Y."/>
        </authorList>
    </citation>
    <scope>NUCLEOTIDE SEQUENCE [LARGE SCALE GENOMIC DNA]</scope>
    <source>
        <strain evidence="9 10">B18-69</strain>
    </source>
</reference>
<dbReference type="Proteomes" id="UP000669605">
    <property type="component" value="Unassembled WGS sequence"/>
</dbReference>
<evidence type="ECO:0000313" key="9">
    <source>
        <dbReference type="EMBL" id="NMH15650.1"/>
    </source>
</evidence>
<dbReference type="PANTHER" id="PTHR47371">
    <property type="entry name" value="LIPOTEICHOIC ACID SYNTHASE"/>
    <property type="match status" value="1"/>
</dbReference>
<feature type="compositionally biased region" description="Polar residues" evidence="6">
    <location>
        <begin position="652"/>
        <end position="665"/>
    </location>
</feature>
<dbReference type="EMBL" id="JAAAUB010000001">
    <property type="protein sequence ID" value="NMH15650.1"/>
    <property type="molecule type" value="Genomic_DNA"/>
</dbReference>
<dbReference type="InterPro" id="IPR050448">
    <property type="entry name" value="OpgB/LTA_synthase_biosynth"/>
</dbReference>
<evidence type="ECO:0000256" key="4">
    <source>
        <dbReference type="ARBA" id="ARBA00022989"/>
    </source>
</evidence>
<dbReference type="PANTHER" id="PTHR47371:SF3">
    <property type="entry name" value="PHOSPHOGLYCEROL TRANSFERASE I"/>
    <property type="match status" value="1"/>
</dbReference>
<evidence type="ECO:0000256" key="6">
    <source>
        <dbReference type="SAM" id="MobiDB-lite"/>
    </source>
</evidence>
<dbReference type="InterPro" id="IPR017850">
    <property type="entry name" value="Alkaline_phosphatase_core_sf"/>
</dbReference>
<dbReference type="SUPFAM" id="SSF53649">
    <property type="entry name" value="Alkaline phosphatase-like"/>
    <property type="match status" value="1"/>
</dbReference>
<feature type="transmembrane region" description="Helical" evidence="7">
    <location>
        <begin position="12"/>
        <end position="33"/>
    </location>
</feature>
<evidence type="ECO:0000256" key="2">
    <source>
        <dbReference type="ARBA" id="ARBA00022475"/>
    </source>
</evidence>
<dbReference type="Gene3D" id="3.40.720.10">
    <property type="entry name" value="Alkaline Phosphatase, subunit A"/>
    <property type="match status" value="1"/>
</dbReference>
<comment type="caution">
    <text evidence="9">The sequence shown here is derived from an EMBL/GenBank/DDBJ whole genome shotgun (WGS) entry which is preliminary data.</text>
</comment>
<evidence type="ECO:0000256" key="5">
    <source>
        <dbReference type="ARBA" id="ARBA00023136"/>
    </source>
</evidence>
<keyword evidence="3 7" id="KW-0812">Transmembrane</keyword>
<feature type="domain" description="Sulfatase N-terminal" evidence="8">
    <location>
        <begin position="280"/>
        <end position="550"/>
    </location>
</feature>